<comment type="cofactor">
    <cofactor evidence="1">
        <name>Mg(2+)</name>
        <dbReference type="ChEBI" id="CHEBI:18420"/>
    </cofactor>
</comment>
<evidence type="ECO:0000259" key="9">
    <source>
        <dbReference type="Pfam" id="PF00425"/>
    </source>
</evidence>
<evidence type="ECO:0000313" key="12">
    <source>
        <dbReference type="Proteomes" id="UP000242864"/>
    </source>
</evidence>
<evidence type="ECO:0000256" key="2">
    <source>
        <dbReference type="ARBA" id="ARBA00011575"/>
    </source>
</evidence>
<dbReference type="PANTHER" id="PTHR11236">
    <property type="entry name" value="AMINOBENZOATE/ANTHRANILATE SYNTHASE"/>
    <property type="match status" value="1"/>
</dbReference>
<sequence>MDMIYQILDAPINPETLARHRQHKIVFESATTSQTKGRYSVVAFDTYGEVTLTESNLEVKTPQHHFHETTAPFEKLKAFVGDYHAMIDSDELRALPFISGFMGYCSFDLVRHAFPMLQQYEAKETGHHDVHFYMIESVYVFDHYKEQIYVIVTNLFSGASQAEMAARLQQMIDEFDNIQLFETTEVPELPTKVIETNVDADTFIAQVQQFKALIQRGDMFQVVPSRIYRYAHHFGSQRYALTYQLYQKLKRNNPSPYMFYVNMGGPILVGSSPESFVKVKAGKVMTNPIAGTTKRGMTEEEDQRLAQILLNDEKELSEHRMLVDLGRNDILRIAQPGTLQLPKLMIIERYEHVMHIVSEVTGDVDPTLSPIDVIASLLPTGTVSGAPKLRAVQRIYENQPLKRGVYSGGVGYINCDHTLDLALAIRTMVIDEIFVNVEAGCGVVYDSIPEKELEETRLKAKSLLEVTL</sequence>
<keyword evidence="6" id="KW-0456">Lyase</keyword>
<dbReference type="Gene3D" id="3.60.120.10">
    <property type="entry name" value="Anthranilate synthase"/>
    <property type="match status" value="1"/>
</dbReference>
<evidence type="ECO:0000256" key="7">
    <source>
        <dbReference type="ARBA" id="ARBA00025634"/>
    </source>
</evidence>
<protein>
    <recommendedName>
        <fullName evidence="3">Anthranilate synthase component 1</fullName>
    </recommendedName>
</protein>
<dbReference type="Proteomes" id="UP000242864">
    <property type="component" value="Chromosome"/>
</dbReference>
<evidence type="ECO:0000256" key="1">
    <source>
        <dbReference type="ARBA" id="ARBA00001946"/>
    </source>
</evidence>
<organism evidence="11 12">
    <name type="scientific">Staphylococcus lutrae</name>
    <dbReference type="NCBI Taxonomy" id="155085"/>
    <lineage>
        <taxon>Bacteria</taxon>
        <taxon>Bacillati</taxon>
        <taxon>Bacillota</taxon>
        <taxon>Bacilli</taxon>
        <taxon>Bacillales</taxon>
        <taxon>Staphylococcaceae</taxon>
        <taxon>Staphylococcus</taxon>
    </lineage>
</organism>
<dbReference type="GO" id="GO:0046872">
    <property type="term" value="F:metal ion binding"/>
    <property type="evidence" value="ECO:0007669"/>
    <property type="project" value="UniProtKB-KW"/>
</dbReference>
<keyword evidence="12" id="KW-1185">Reference proteome</keyword>
<proteinExistence type="predicted"/>
<comment type="catalytic activity">
    <reaction evidence="8">
        <text>chorismate + L-glutamine = anthranilate + pyruvate + L-glutamate + H(+)</text>
        <dbReference type="Rhea" id="RHEA:21732"/>
        <dbReference type="ChEBI" id="CHEBI:15361"/>
        <dbReference type="ChEBI" id="CHEBI:15378"/>
        <dbReference type="ChEBI" id="CHEBI:16567"/>
        <dbReference type="ChEBI" id="CHEBI:29748"/>
        <dbReference type="ChEBI" id="CHEBI:29985"/>
        <dbReference type="ChEBI" id="CHEBI:58359"/>
        <dbReference type="EC" id="4.1.3.27"/>
    </reaction>
</comment>
<feature type="domain" description="Anthranilate synthase component I N-terminal" evidence="10">
    <location>
        <begin position="18"/>
        <end position="150"/>
    </location>
</feature>
<dbReference type="AlphaFoldDB" id="A0AAC9WIX4"/>
<dbReference type="NCBIfam" id="NF010082">
    <property type="entry name" value="PRK13567.1"/>
    <property type="match status" value="1"/>
</dbReference>
<evidence type="ECO:0000259" key="10">
    <source>
        <dbReference type="Pfam" id="PF04715"/>
    </source>
</evidence>
<evidence type="ECO:0000256" key="6">
    <source>
        <dbReference type="ARBA" id="ARBA00023239"/>
    </source>
</evidence>
<dbReference type="InterPro" id="IPR019999">
    <property type="entry name" value="Anth_synth_I-like"/>
</dbReference>
<dbReference type="PRINTS" id="PR00095">
    <property type="entry name" value="ANTSNTHASEI"/>
</dbReference>
<evidence type="ECO:0000313" key="11">
    <source>
        <dbReference type="EMBL" id="ARJ50595.1"/>
    </source>
</evidence>
<dbReference type="KEGG" id="slz:B5P37_04320"/>
<dbReference type="InterPro" id="IPR015890">
    <property type="entry name" value="Chorismate_C"/>
</dbReference>
<accession>A0AAC9WIX4</accession>
<dbReference type="RefSeq" id="WP_085237073.1">
    <property type="nucleotide sequence ID" value="NZ_CP020773.1"/>
</dbReference>
<name>A0AAC9WIX4_9STAP</name>
<dbReference type="EMBL" id="CP020773">
    <property type="protein sequence ID" value="ARJ50595.1"/>
    <property type="molecule type" value="Genomic_DNA"/>
</dbReference>
<dbReference type="Pfam" id="PF00425">
    <property type="entry name" value="Chorismate_bind"/>
    <property type="match status" value="1"/>
</dbReference>
<reference evidence="11 12" key="1">
    <citation type="submission" date="2017-04" db="EMBL/GenBank/DDBJ databases">
        <authorList>
            <person name="Veseli I.A."/>
            <person name="Tang C."/>
            <person name="Pombert J.-F."/>
        </authorList>
    </citation>
    <scope>NUCLEOTIDE SEQUENCE [LARGE SCALE GENOMIC DNA]</scope>
    <source>
        <strain evidence="11 12">ATCC 700373</strain>
    </source>
</reference>
<evidence type="ECO:0000256" key="3">
    <source>
        <dbReference type="ARBA" id="ARBA00020653"/>
    </source>
</evidence>
<dbReference type="InterPro" id="IPR005801">
    <property type="entry name" value="ADC_synthase"/>
</dbReference>
<evidence type="ECO:0000256" key="4">
    <source>
        <dbReference type="ARBA" id="ARBA00022723"/>
    </source>
</evidence>
<dbReference type="GO" id="GO:0004049">
    <property type="term" value="F:anthranilate synthase activity"/>
    <property type="evidence" value="ECO:0007669"/>
    <property type="project" value="UniProtKB-EC"/>
</dbReference>
<evidence type="ECO:0000256" key="5">
    <source>
        <dbReference type="ARBA" id="ARBA00022842"/>
    </source>
</evidence>
<dbReference type="SUPFAM" id="SSF56322">
    <property type="entry name" value="ADC synthase"/>
    <property type="match status" value="1"/>
</dbReference>
<dbReference type="GO" id="GO:0000162">
    <property type="term" value="P:L-tryptophan biosynthetic process"/>
    <property type="evidence" value="ECO:0007669"/>
    <property type="project" value="TreeGrafter"/>
</dbReference>
<comment type="subunit">
    <text evidence="2">Heterotetramer consisting of two non-identical subunits: a beta subunit (TrpG) and a large alpha subunit (TrpE).</text>
</comment>
<dbReference type="Pfam" id="PF04715">
    <property type="entry name" value="Anth_synt_I_N"/>
    <property type="match status" value="1"/>
</dbReference>
<evidence type="ECO:0000256" key="8">
    <source>
        <dbReference type="ARBA" id="ARBA00047683"/>
    </source>
</evidence>
<dbReference type="InterPro" id="IPR006805">
    <property type="entry name" value="Anth_synth_I_N"/>
</dbReference>
<comment type="function">
    <text evidence="7">Part of a heterotetrameric complex that catalyzes the two-step biosynthesis of anthranilate, an intermediate in the biosynthesis of L-tryptophan. In the first step, the glutamine-binding beta subunit (TrpG) of anthranilate synthase (AS) provides the glutamine amidotransferase activity which generates ammonia as a substrate that, along with chorismate, is used in the second step, catalyzed by the large alpha subunit of AS (TrpE) to produce anthranilate. In the absence of TrpG, TrpE can synthesize anthranilate directly from chorismate and high concentrations of ammonia.</text>
</comment>
<keyword evidence="4" id="KW-0479">Metal-binding</keyword>
<gene>
    <name evidence="11" type="ORF">B5P37_04320</name>
</gene>
<dbReference type="PANTHER" id="PTHR11236:SF48">
    <property type="entry name" value="ISOCHORISMATE SYNTHASE MENF"/>
    <property type="match status" value="1"/>
</dbReference>
<feature type="domain" description="Chorismate-utilising enzyme C-terminal" evidence="9">
    <location>
        <begin position="201"/>
        <end position="459"/>
    </location>
</feature>
<keyword evidence="5" id="KW-0460">Magnesium</keyword>